<accession>A0A076LDZ0</accession>
<dbReference type="STRING" id="1301915.JH146_1599"/>
<dbReference type="AlphaFoldDB" id="A0A076LDZ0"/>
<name>A0A076LDZ0_9EURY</name>
<sequence length="183" mass="21806">MQPYFTIKDLVEFINIKDDAKGQIFELIVWLALREEFELEKCELFDFKIKGTKTYIECKYNSLLYPNRYNKEYCQVYGILKKYLDGELERIYLATTKQVKVGTKGLKKLIKKYNINGFRFYIYELDILYFAKQAIVSLPIPSNMVNYLISLPDNEFLKEAEKIIQRYEEKINNEALMILRNIG</sequence>
<gene>
    <name evidence="1" type="ORF">JH146_1599</name>
</gene>
<protein>
    <submittedName>
        <fullName evidence="1">Uncharacterized protein</fullName>
    </submittedName>
</protein>
<dbReference type="HOGENOM" id="CLU_1472086_0_0_2"/>
<dbReference type="OrthoDB" id="376834at2157"/>
<proteinExistence type="predicted"/>
<reference evidence="1 2" key="1">
    <citation type="journal article" date="2015" name="Int. J. Syst. Evol. Microbiol.">
        <title>M ethanocaldococcus bathoardescens sp. nov., a hyperthermophilic methanogen isolated from a volcanically active deep-sea hydrothermal vent.</title>
        <authorList>
            <person name="Stewart L.C."/>
            <person name="Jung J.H."/>
            <person name="Kim Y.T."/>
            <person name="Kwon S.W."/>
            <person name="Park C.S."/>
            <person name="Holden J.F."/>
        </authorList>
    </citation>
    <scope>NUCLEOTIDE SEQUENCE [LARGE SCALE GENOMIC DNA]</scope>
    <source>
        <strain evidence="1 2">JH146</strain>
    </source>
</reference>
<dbReference type="RefSeq" id="WP_048202513.1">
    <property type="nucleotide sequence ID" value="NZ_CP009149.1"/>
</dbReference>
<dbReference type="KEGG" id="mjh:JH146_1599"/>
<keyword evidence="2" id="KW-1185">Reference proteome</keyword>
<dbReference type="Proteomes" id="UP000028781">
    <property type="component" value="Chromosome"/>
</dbReference>
<dbReference type="EMBL" id="CP009149">
    <property type="protein sequence ID" value="AIJ06441.1"/>
    <property type="molecule type" value="Genomic_DNA"/>
</dbReference>
<evidence type="ECO:0000313" key="2">
    <source>
        <dbReference type="Proteomes" id="UP000028781"/>
    </source>
</evidence>
<evidence type="ECO:0000313" key="1">
    <source>
        <dbReference type="EMBL" id="AIJ06441.1"/>
    </source>
</evidence>
<dbReference type="GeneID" id="24892235"/>
<organism evidence="1 2">
    <name type="scientific">Methanocaldococcus bathoardescens</name>
    <dbReference type="NCBI Taxonomy" id="1301915"/>
    <lineage>
        <taxon>Archaea</taxon>
        <taxon>Methanobacteriati</taxon>
        <taxon>Methanobacteriota</taxon>
        <taxon>Methanomada group</taxon>
        <taxon>Methanococci</taxon>
        <taxon>Methanococcales</taxon>
        <taxon>Methanocaldococcaceae</taxon>
        <taxon>Methanocaldococcus</taxon>
    </lineage>
</organism>